<sequence length="81" mass="8571">MSKQQDALLVLEETAQSLKDAAGALDASSAYDEGRLMGYYEALSTLLSQCAALDITPADLHLGADFRPESLLRPSSVARAA</sequence>
<protein>
    <submittedName>
        <fullName evidence="1">Uncharacterized protein</fullName>
    </submittedName>
</protein>
<dbReference type="OrthoDB" id="5771447at2"/>
<dbReference type="KEGG" id="tsy:THSYN_00095"/>
<name>A0A2K8U1W0_9GAMM</name>
<evidence type="ECO:0000313" key="1">
    <source>
        <dbReference type="EMBL" id="AUB79515.1"/>
    </source>
</evidence>
<dbReference type="RefSeq" id="WP_100917336.1">
    <property type="nucleotide sequence ID" value="NZ_CP020370.1"/>
</dbReference>
<organism evidence="1 2">
    <name type="scientific">Candidatus Thiodictyon syntrophicum</name>
    <dbReference type="NCBI Taxonomy" id="1166950"/>
    <lineage>
        <taxon>Bacteria</taxon>
        <taxon>Pseudomonadati</taxon>
        <taxon>Pseudomonadota</taxon>
        <taxon>Gammaproteobacteria</taxon>
        <taxon>Chromatiales</taxon>
        <taxon>Chromatiaceae</taxon>
        <taxon>Thiodictyon</taxon>
    </lineage>
</organism>
<reference evidence="1 2" key="1">
    <citation type="submission" date="2017-03" db="EMBL/GenBank/DDBJ databases">
        <title>Complete genome sequence of Candidatus 'Thiodictyon syntrophicum' sp. nov. strain Cad16T, a photolithoautotroph purple sulfur bacterium isolated from an alpine meromictic lake.</title>
        <authorList>
            <person name="Luedin S.M."/>
            <person name="Pothier J.F."/>
            <person name="Danza F."/>
            <person name="Storelli N."/>
            <person name="Wittwer M."/>
            <person name="Tonolla M."/>
        </authorList>
    </citation>
    <scope>NUCLEOTIDE SEQUENCE [LARGE SCALE GENOMIC DNA]</scope>
    <source>
        <strain evidence="1 2">Cad16T</strain>
    </source>
</reference>
<accession>A0A2K8U1W0</accession>
<evidence type="ECO:0000313" key="2">
    <source>
        <dbReference type="Proteomes" id="UP000232638"/>
    </source>
</evidence>
<gene>
    <name evidence="1" type="ORF">THSYN_00095</name>
</gene>
<proteinExistence type="predicted"/>
<dbReference type="Proteomes" id="UP000232638">
    <property type="component" value="Chromosome"/>
</dbReference>
<dbReference type="EMBL" id="CP020370">
    <property type="protein sequence ID" value="AUB79515.1"/>
    <property type="molecule type" value="Genomic_DNA"/>
</dbReference>
<dbReference type="AlphaFoldDB" id="A0A2K8U1W0"/>
<keyword evidence="2" id="KW-1185">Reference proteome</keyword>